<dbReference type="AlphaFoldDB" id="A0A919AY38"/>
<evidence type="ECO:0000256" key="6">
    <source>
        <dbReference type="ARBA" id="ARBA00023014"/>
    </source>
</evidence>
<evidence type="ECO:0000313" key="8">
    <source>
        <dbReference type="EMBL" id="GHF29069.1"/>
    </source>
</evidence>
<accession>A0A919AY38</accession>
<dbReference type="Pfam" id="PF03460">
    <property type="entry name" value="NIR_SIR_ferr"/>
    <property type="match status" value="2"/>
</dbReference>
<keyword evidence="3" id="KW-0479">Metal-binding</keyword>
<dbReference type="Gene3D" id="3.30.413.10">
    <property type="entry name" value="Sulfite Reductase Hemoprotein, domain 1"/>
    <property type="match status" value="1"/>
</dbReference>
<evidence type="ECO:0000313" key="9">
    <source>
        <dbReference type="Proteomes" id="UP000638313"/>
    </source>
</evidence>
<comment type="caution">
    <text evidence="8">The sequence shown here is derived from an EMBL/GenBank/DDBJ whole genome shotgun (WGS) entry which is preliminary data.</text>
</comment>
<organism evidence="8 9">
    <name type="scientific">Streptomyces mashuensis</name>
    <dbReference type="NCBI Taxonomy" id="33904"/>
    <lineage>
        <taxon>Bacteria</taxon>
        <taxon>Bacillati</taxon>
        <taxon>Actinomycetota</taxon>
        <taxon>Actinomycetes</taxon>
        <taxon>Kitasatosporales</taxon>
        <taxon>Streptomycetaceae</taxon>
        <taxon>Streptomyces</taxon>
    </lineage>
</organism>
<feature type="domain" description="Nitrite/Sulfite reductase ferredoxin-like" evidence="7">
    <location>
        <begin position="31"/>
        <end position="77"/>
    </location>
</feature>
<dbReference type="InterPro" id="IPR036136">
    <property type="entry name" value="Nit/Sulf_reduc_fer-like_dom_sf"/>
</dbReference>
<evidence type="ECO:0000256" key="2">
    <source>
        <dbReference type="ARBA" id="ARBA00022617"/>
    </source>
</evidence>
<dbReference type="EMBL" id="BNBD01000001">
    <property type="protein sequence ID" value="GHF29069.1"/>
    <property type="molecule type" value="Genomic_DNA"/>
</dbReference>
<dbReference type="Gene3D" id="3.90.480.10">
    <property type="entry name" value="Sulfite Reductase Hemoprotein,Domain 2"/>
    <property type="match status" value="1"/>
</dbReference>
<dbReference type="RefSeq" id="WP_190127900.1">
    <property type="nucleotide sequence ID" value="NZ_BNBD01000001.1"/>
</dbReference>
<keyword evidence="9" id="KW-1185">Reference proteome</keyword>
<evidence type="ECO:0000256" key="3">
    <source>
        <dbReference type="ARBA" id="ARBA00022723"/>
    </source>
</evidence>
<dbReference type="PANTHER" id="PTHR32439:SF9">
    <property type="entry name" value="BLR3264 PROTEIN"/>
    <property type="match status" value="1"/>
</dbReference>
<evidence type="ECO:0000256" key="4">
    <source>
        <dbReference type="ARBA" id="ARBA00023002"/>
    </source>
</evidence>
<dbReference type="GO" id="GO:0051539">
    <property type="term" value="F:4 iron, 4 sulfur cluster binding"/>
    <property type="evidence" value="ECO:0007669"/>
    <property type="project" value="UniProtKB-KW"/>
</dbReference>
<evidence type="ECO:0000256" key="5">
    <source>
        <dbReference type="ARBA" id="ARBA00023004"/>
    </source>
</evidence>
<dbReference type="PANTHER" id="PTHR32439">
    <property type="entry name" value="FERREDOXIN--NITRITE REDUCTASE, CHLOROPLASTIC"/>
    <property type="match status" value="1"/>
</dbReference>
<keyword evidence="5" id="KW-0408">Iron</keyword>
<gene>
    <name evidence="8" type="primary">cobG</name>
    <name evidence="8" type="ORF">GCM10010218_07780</name>
</gene>
<reference evidence="8" key="1">
    <citation type="journal article" date="2014" name="Int. J. Syst. Evol. Microbiol.">
        <title>Complete genome sequence of Corynebacterium casei LMG S-19264T (=DSM 44701T), isolated from a smear-ripened cheese.</title>
        <authorList>
            <consortium name="US DOE Joint Genome Institute (JGI-PGF)"/>
            <person name="Walter F."/>
            <person name="Albersmeier A."/>
            <person name="Kalinowski J."/>
            <person name="Ruckert C."/>
        </authorList>
    </citation>
    <scope>NUCLEOTIDE SEQUENCE</scope>
    <source>
        <strain evidence="8">JCM 4059</strain>
    </source>
</reference>
<protein>
    <submittedName>
        <fullName evidence="8">Precorrin-3B synthase</fullName>
    </submittedName>
</protein>
<evidence type="ECO:0000256" key="1">
    <source>
        <dbReference type="ARBA" id="ARBA00022485"/>
    </source>
</evidence>
<dbReference type="Proteomes" id="UP000638313">
    <property type="component" value="Unassembled WGS sequence"/>
</dbReference>
<keyword evidence="6" id="KW-0411">Iron-sulfur</keyword>
<dbReference type="SUPFAM" id="SSF55124">
    <property type="entry name" value="Nitrite/Sulfite reductase N-terminal domain-like"/>
    <property type="match status" value="2"/>
</dbReference>
<dbReference type="GO" id="GO:0016491">
    <property type="term" value="F:oxidoreductase activity"/>
    <property type="evidence" value="ECO:0007669"/>
    <property type="project" value="UniProtKB-KW"/>
</dbReference>
<keyword evidence="2" id="KW-0349">Heme</keyword>
<dbReference type="InterPro" id="IPR045854">
    <property type="entry name" value="NO2/SO3_Rdtase_4Fe4S_sf"/>
</dbReference>
<dbReference type="InterPro" id="IPR005117">
    <property type="entry name" value="NiRdtase/SiRdtase_haem-b_fer"/>
</dbReference>
<feature type="domain" description="Nitrite/Sulfite reductase ferredoxin-like" evidence="7">
    <location>
        <begin position="257"/>
        <end position="318"/>
    </location>
</feature>
<evidence type="ECO:0000259" key="7">
    <source>
        <dbReference type="Pfam" id="PF03460"/>
    </source>
</evidence>
<keyword evidence="1" id="KW-0004">4Fe-4S</keyword>
<keyword evidence="4" id="KW-0560">Oxidoreductase</keyword>
<dbReference type="InterPro" id="IPR051329">
    <property type="entry name" value="NIR_SIR_4Fe-4S"/>
</dbReference>
<name>A0A919AY38_9ACTN</name>
<sequence length="437" mass="44642">MPGTPDVPPDRPRGDACPGALRLHAADDGALARVRLPGGLLTARQAEALAGLADTLGDGHLDLTSRGNVQLRGLPDDCGAGLGERLRAAGLLPSDRHDRVRNVVASPVPGLVHPWVRELDRLLCSGEPDLSALSGRFLFGLDDGCGDIVALAPDVTLIAEPGGHHARLGFGTDGPALRVPGPAAPRAAVLAAAVFLDVLRDTGRRAWRVRELPPEHRPGIDALARRLSAAGITSTPLPHAGATAGPPPAPGVLPAPGGRCALSVHAPLGRLTSAQWRLLARTAGRDGDGELRVTPWRGVVLPGLPAATAPARLTELGAAGLVTSTASPWYGAGACAGRPGCAKSLADVRADAAACLTASPPGGPGALPVYWSGCERRCGHPGGRWVDVLATDAGYRVTSPDGGRTVPAAAPAADLATAVARARTTTRTHQRTRTRTA</sequence>
<reference evidence="8" key="2">
    <citation type="submission" date="2020-09" db="EMBL/GenBank/DDBJ databases">
        <authorList>
            <person name="Sun Q."/>
            <person name="Ohkuma M."/>
        </authorList>
    </citation>
    <scope>NUCLEOTIDE SEQUENCE</scope>
    <source>
        <strain evidence="8">JCM 4059</strain>
    </source>
</reference>
<dbReference type="GO" id="GO:0046872">
    <property type="term" value="F:metal ion binding"/>
    <property type="evidence" value="ECO:0007669"/>
    <property type="project" value="UniProtKB-KW"/>
</dbReference>
<proteinExistence type="predicted"/>